<accession>A0ABQ2BNI6</accession>
<keyword evidence="3" id="KW-1185">Reference proteome</keyword>
<evidence type="ECO:0000313" key="3">
    <source>
        <dbReference type="Proteomes" id="UP000615455"/>
    </source>
</evidence>
<organism evidence="2 3">
    <name type="scientific">Paenibacillus marchantiophytorum</name>
    <dbReference type="NCBI Taxonomy" id="1619310"/>
    <lineage>
        <taxon>Bacteria</taxon>
        <taxon>Bacillati</taxon>
        <taxon>Bacillota</taxon>
        <taxon>Bacilli</taxon>
        <taxon>Bacillales</taxon>
        <taxon>Paenibacillaceae</taxon>
        <taxon>Paenibacillus</taxon>
    </lineage>
</organism>
<protein>
    <submittedName>
        <fullName evidence="2">Uncharacterized protein</fullName>
    </submittedName>
</protein>
<sequence>MQLAYYSQASLFYKICPLYYCKRYHGMSGRDENTFNGASDGDHHADNGLPIATSDNCA</sequence>
<feature type="region of interest" description="Disordered" evidence="1">
    <location>
        <begin position="35"/>
        <end position="58"/>
    </location>
</feature>
<comment type="caution">
    <text evidence="2">The sequence shown here is derived from an EMBL/GenBank/DDBJ whole genome shotgun (WGS) entry which is preliminary data.</text>
</comment>
<evidence type="ECO:0000313" key="2">
    <source>
        <dbReference type="EMBL" id="GGI43892.1"/>
    </source>
</evidence>
<reference evidence="3" key="1">
    <citation type="journal article" date="2019" name="Int. J. Syst. Evol. Microbiol.">
        <title>The Global Catalogue of Microorganisms (GCM) 10K type strain sequencing project: providing services to taxonomists for standard genome sequencing and annotation.</title>
        <authorList>
            <consortium name="The Broad Institute Genomics Platform"/>
            <consortium name="The Broad Institute Genome Sequencing Center for Infectious Disease"/>
            <person name="Wu L."/>
            <person name="Ma J."/>
        </authorList>
    </citation>
    <scope>NUCLEOTIDE SEQUENCE [LARGE SCALE GENOMIC DNA]</scope>
    <source>
        <strain evidence="3">CGMCC 1.15043</strain>
    </source>
</reference>
<gene>
    <name evidence="2" type="ORF">GCM10008018_04390</name>
</gene>
<proteinExistence type="predicted"/>
<name>A0ABQ2BNI6_9BACL</name>
<evidence type="ECO:0000256" key="1">
    <source>
        <dbReference type="SAM" id="MobiDB-lite"/>
    </source>
</evidence>
<dbReference type="EMBL" id="BMHE01000001">
    <property type="protein sequence ID" value="GGI43892.1"/>
    <property type="molecule type" value="Genomic_DNA"/>
</dbReference>
<dbReference type="Proteomes" id="UP000615455">
    <property type="component" value="Unassembled WGS sequence"/>
</dbReference>